<evidence type="ECO:0000313" key="8">
    <source>
        <dbReference type="EMBL" id="RWR73391.1"/>
    </source>
</evidence>
<dbReference type="EC" id="6.3.4.19" evidence="1"/>
<dbReference type="OrthoDB" id="198857at2759"/>
<evidence type="ECO:0000256" key="4">
    <source>
        <dbReference type="ARBA" id="ARBA00022741"/>
    </source>
</evidence>
<keyword evidence="3" id="KW-0819">tRNA processing</keyword>
<name>A0A3S3MGN8_9MAGN</name>
<organism evidence="8 9">
    <name type="scientific">Cinnamomum micranthum f. kanehirae</name>
    <dbReference type="NCBI Taxonomy" id="337451"/>
    <lineage>
        <taxon>Eukaryota</taxon>
        <taxon>Viridiplantae</taxon>
        <taxon>Streptophyta</taxon>
        <taxon>Embryophyta</taxon>
        <taxon>Tracheophyta</taxon>
        <taxon>Spermatophyta</taxon>
        <taxon>Magnoliopsida</taxon>
        <taxon>Magnoliidae</taxon>
        <taxon>Laurales</taxon>
        <taxon>Lauraceae</taxon>
        <taxon>Cinnamomum</taxon>
    </lineage>
</organism>
<comment type="catalytic activity">
    <reaction evidence="6">
        <text>cytidine(34) in tRNA(Ile2) + L-lysine + ATP = lysidine(34) in tRNA(Ile2) + AMP + diphosphate + H(+)</text>
        <dbReference type="Rhea" id="RHEA:43744"/>
        <dbReference type="Rhea" id="RHEA-COMP:10625"/>
        <dbReference type="Rhea" id="RHEA-COMP:10670"/>
        <dbReference type="ChEBI" id="CHEBI:15378"/>
        <dbReference type="ChEBI" id="CHEBI:30616"/>
        <dbReference type="ChEBI" id="CHEBI:32551"/>
        <dbReference type="ChEBI" id="CHEBI:33019"/>
        <dbReference type="ChEBI" id="CHEBI:82748"/>
        <dbReference type="ChEBI" id="CHEBI:83665"/>
        <dbReference type="ChEBI" id="CHEBI:456215"/>
        <dbReference type="EC" id="6.3.4.19"/>
    </reaction>
</comment>
<dbReference type="InterPro" id="IPR012795">
    <property type="entry name" value="tRNA_Ile_lys_synt_N"/>
</dbReference>
<evidence type="ECO:0000256" key="6">
    <source>
        <dbReference type="ARBA" id="ARBA00048539"/>
    </source>
</evidence>
<accession>A0A3S3MGN8</accession>
<keyword evidence="4" id="KW-0547">Nucleotide-binding</keyword>
<feature type="domain" description="tRNA(Ile)-lysidine/2-thiocytidine synthase N-terminal" evidence="7">
    <location>
        <begin position="65"/>
        <end position="270"/>
    </location>
</feature>
<dbReference type="InterPro" id="IPR012094">
    <property type="entry name" value="tRNA_Ile_lys_synt"/>
</dbReference>
<dbReference type="SUPFAM" id="SSF52402">
    <property type="entry name" value="Adenine nucleotide alpha hydrolases-like"/>
    <property type="match status" value="1"/>
</dbReference>
<dbReference type="Proteomes" id="UP000283530">
    <property type="component" value="Unassembled WGS sequence"/>
</dbReference>
<evidence type="ECO:0000256" key="1">
    <source>
        <dbReference type="ARBA" id="ARBA00013267"/>
    </source>
</evidence>
<dbReference type="HAMAP" id="MF_01161">
    <property type="entry name" value="tRNA_Ile_lys_synt"/>
    <property type="match status" value="1"/>
</dbReference>
<dbReference type="InterPro" id="IPR014729">
    <property type="entry name" value="Rossmann-like_a/b/a_fold"/>
</dbReference>
<comment type="caution">
    <text evidence="8">The sequence shown here is derived from an EMBL/GenBank/DDBJ whole genome shotgun (WGS) entry which is preliminary data.</text>
</comment>
<keyword evidence="5" id="KW-0067">ATP-binding</keyword>
<dbReference type="GO" id="GO:0005524">
    <property type="term" value="F:ATP binding"/>
    <property type="evidence" value="ECO:0007669"/>
    <property type="project" value="UniProtKB-KW"/>
</dbReference>
<dbReference type="NCBIfam" id="TIGR02432">
    <property type="entry name" value="lysidine_TilS_N"/>
    <property type="match status" value="1"/>
</dbReference>
<keyword evidence="9" id="KW-1185">Reference proteome</keyword>
<protein>
    <recommendedName>
        <fullName evidence="1">tRNA(Ile)-lysidine synthetase</fullName>
        <ecNumber evidence="1">6.3.4.19</ecNumber>
    </recommendedName>
</protein>
<dbReference type="Pfam" id="PF01171">
    <property type="entry name" value="ATP_bind_3"/>
    <property type="match status" value="1"/>
</dbReference>
<dbReference type="AlphaFoldDB" id="A0A3S3MGN8"/>
<dbReference type="PANTHER" id="PTHR43033">
    <property type="entry name" value="TRNA(ILE)-LYSIDINE SYNTHASE-RELATED"/>
    <property type="match status" value="1"/>
</dbReference>
<evidence type="ECO:0000259" key="7">
    <source>
        <dbReference type="Pfam" id="PF01171"/>
    </source>
</evidence>
<dbReference type="Gene3D" id="3.40.50.620">
    <property type="entry name" value="HUPs"/>
    <property type="match status" value="1"/>
</dbReference>
<dbReference type="GO" id="GO:0032267">
    <property type="term" value="F:tRNA(Ile)-lysidine synthase activity"/>
    <property type="evidence" value="ECO:0007669"/>
    <property type="project" value="UniProtKB-EC"/>
</dbReference>
<dbReference type="InterPro" id="IPR011063">
    <property type="entry name" value="TilS/TtcA_N"/>
</dbReference>
<evidence type="ECO:0000256" key="5">
    <source>
        <dbReference type="ARBA" id="ARBA00022840"/>
    </source>
</evidence>
<gene>
    <name evidence="8" type="ORF">CKAN_00166800</name>
</gene>
<proteinExistence type="inferred from homology"/>
<dbReference type="PANTHER" id="PTHR43033:SF5">
    <property type="entry name" value="TRNA(ILE)-LYSIDINE SYNTHETASE"/>
    <property type="match status" value="1"/>
</dbReference>
<reference evidence="8 9" key="1">
    <citation type="journal article" date="2019" name="Nat. Plants">
        <title>Stout camphor tree genome fills gaps in understanding of flowering plant genome evolution.</title>
        <authorList>
            <person name="Chaw S.M."/>
            <person name="Liu Y.C."/>
            <person name="Wu Y.W."/>
            <person name="Wang H.Y."/>
            <person name="Lin C.I."/>
            <person name="Wu C.S."/>
            <person name="Ke H.M."/>
            <person name="Chang L.Y."/>
            <person name="Hsu C.Y."/>
            <person name="Yang H.T."/>
            <person name="Sudianto E."/>
            <person name="Hsu M.H."/>
            <person name="Wu K.P."/>
            <person name="Wang L.N."/>
            <person name="Leebens-Mack J.H."/>
            <person name="Tsai I.J."/>
        </authorList>
    </citation>
    <scope>NUCLEOTIDE SEQUENCE [LARGE SCALE GENOMIC DNA]</scope>
    <source>
        <strain evidence="9">cv. Chaw 1501</strain>
        <tissue evidence="8">Young leaves</tissue>
    </source>
</reference>
<dbReference type="EMBL" id="QPKB01000001">
    <property type="protein sequence ID" value="RWR73391.1"/>
    <property type="molecule type" value="Genomic_DNA"/>
</dbReference>
<dbReference type="GO" id="GO:0008033">
    <property type="term" value="P:tRNA processing"/>
    <property type="evidence" value="ECO:0007669"/>
    <property type="project" value="UniProtKB-KW"/>
</dbReference>
<evidence type="ECO:0000256" key="3">
    <source>
        <dbReference type="ARBA" id="ARBA00022694"/>
    </source>
</evidence>
<evidence type="ECO:0000313" key="9">
    <source>
        <dbReference type="Proteomes" id="UP000283530"/>
    </source>
</evidence>
<dbReference type="STRING" id="337451.A0A3S3MGN8"/>
<dbReference type="CDD" id="cd01992">
    <property type="entry name" value="TilS_N"/>
    <property type="match status" value="1"/>
</dbReference>
<evidence type="ECO:0000256" key="2">
    <source>
        <dbReference type="ARBA" id="ARBA00022598"/>
    </source>
</evidence>
<sequence length="685" mass="76312">MLSNVPLQLSRPSLLSLPSNPRLLLLRKICACKNTTTTSTTDISKYREAFARRMAIGGLKPHHRIALGVSGGPDSIALCVLALGWKANGMVGADDRSGWIDGILGIVVDHGLRAESGEEAKQVCDWVSKMGIRCEIRCCDWSDGKPKPGHLQEAARDMRYQNFQDVCIQHQIVALLIAHHADDQAELFILRLSRNSGVLGLSGMAFTSQLFPSSLHCYGENLSNQGILLTRPLLEFSKEDMYKICQGGNQEWVEDPTNRSPVFARNRIRMSLRNLSSRMLKSELQATISACRKTRSFVDHTCHNLINQAVAIMDHGYAVIDLKKLDPSNIEDLCLSKFAAVILQFISQRHKPVRGSTTQLLLNYIRSYPCKTSLTAAGCYLCAAPGSKGTKILVCYSSNPPQPSRMESHKYSSEGQNRCLPSEIEQIIMKAKSYSDRLLSDILDVPFLHVTSSESILNEAKKLNILSESTCESILLLRREESKHFSSQKALQPVYELKRTMKSASGPTETLQAGQLCHFMDRFFVKWNMCEKTRTNRLPADKTDFDWELKGRSQDLLCSSCVVGQNAVAVVRHMVDADWLYLANLSNVQKSEENQTQRLLSMEEMEQEALRTVKCSDYLQLSAQSALQALKSIPAAARRGLPVLVDPHGLLLSVPAICFKHCPYLSVNAEFKPRVPLGGGYSSYI</sequence>
<keyword evidence="2" id="KW-0436">Ligase</keyword>